<sequence>MNTHSTRLSLVLKGTLAAAALALSSSVASAAGDAAAGAAIFKSKCVVCHKADASGGVHFGATESADLRAPELEKQYKETDALLMRAMLDGKDEDGQDLAKIMPRWRGKLTDADAANVIAFLKTEMKN</sequence>
<dbReference type="Gene3D" id="1.10.760.10">
    <property type="entry name" value="Cytochrome c-like domain"/>
    <property type="match status" value="1"/>
</dbReference>
<dbReference type="GO" id="GO:0046872">
    <property type="term" value="F:metal ion binding"/>
    <property type="evidence" value="ECO:0007669"/>
    <property type="project" value="UniProtKB-KW"/>
</dbReference>
<dbReference type="AlphaFoldDB" id="A0A1J5PLQ1"/>
<keyword evidence="1" id="KW-0349">Heme</keyword>
<protein>
    <submittedName>
        <fullName evidence="5">Cytochrome c6</fullName>
    </submittedName>
</protein>
<keyword evidence="2" id="KW-0479">Metal-binding</keyword>
<dbReference type="GO" id="GO:0020037">
    <property type="term" value="F:heme binding"/>
    <property type="evidence" value="ECO:0007669"/>
    <property type="project" value="InterPro"/>
</dbReference>
<evidence type="ECO:0000256" key="1">
    <source>
        <dbReference type="ARBA" id="ARBA00022617"/>
    </source>
</evidence>
<dbReference type="GO" id="GO:0009055">
    <property type="term" value="F:electron transfer activity"/>
    <property type="evidence" value="ECO:0007669"/>
    <property type="project" value="InterPro"/>
</dbReference>
<evidence type="ECO:0000313" key="5">
    <source>
        <dbReference type="EMBL" id="OIQ68711.1"/>
    </source>
</evidence>
<dbReference type="Pfam" id="PF00034">
    <property type="entry name" value="Cytochrom_C"/>
    <property type="match status" value="1"/>
</dbReference>
<evidence type="ECO:0000259" key="4">
    <source>
        <dbReference type="PROSITE" id="PS51007"/>
    </source>
</evidence>
<dbReference type="PROSITE" id="PS51007">
    <property type="entry name" value="CYTC"/>
    <property type="match status" value="1"/>
</dbReference>
<name>A0A1J5PLQ1_9ZZZZ</name>
<keyword evidence="3" id="KW-0408">Iron</keyword>
<organism evidence="5">
    <name type="scientific">mine drainage metagenome</name>
    <dbReference type="NCBI Taxonomy" id="410659"/>
    <lineage>
        <taxon>unclassified sequences</taxon>
        <taxon>metagenomes</taxon>
        <taxon>ecological metagenomes</taxon>
    </lineage>
</organism>
<proteinExistence type="predicted"/>
<evidence type="ECO:0000256" key="3">
    <source>
        <dbReference type="ARBA" id="ARBA00023004"/>
    </source>
</evidence>
<reference evidence="5" key="1">
    <citation type="submission" date="2016-10" db="EMBL/GenBank/DDBJ databases">
        <title>Sequence of Gallionella enrichment culture.</title>
        <authorList>
            <person name="Poehlein A."/>
            <person name="Muehling M."/>
            <person name="Daniel R."/>
        </authorList>
    </citation>
    <scope>NUCLEOTIDE SEQUENCE</scope>
</reference>
<gene>
    <name evidence="5" type="primary">petJ_4</name>
    <name evidence="5" type="ORF">GALL_496940</name>
</gene>
<dbReference type="InterPro" id="IPR009056">
    <property type="entry name" value="Cyt_c-like_dom"/>
</dbReference>
<feature type="domain" description="Cytochrome c" evidence="4">
    <location>
        <begin position="32"/>
        <end position="125"/>
    </location>
</feature>
<dbReference type="SUPFAM" id="SSF46626">
    <property type="entry name" value="Cytochrome c"/>
    <property type="match status" value="1"/>
</dbReference>
<accession>A0A1J5PLQ1</accession>
<comment type="caution">
    <text evidence="5">The sequence shown here is derived from an EMBL/GenBank/DDBJ whole genome shotgun (WGS) entry which is preliminary data.</text>
</comment>
<dbReference type="InterPro" id="IPR036909">
    <property type="entry name" value="Cyt_c-like_dom_sf"/>
</dbReference>
<dbReference type="EMBL" id="MLJW01005150">
    <property type="protein sequence ID" value="OIQ68711.1"/>
    <property type="molecule type" value="Genomic_DNA"/>
</dbReference>
<evidence type="ECO:0000256" key="2">
    <source>
        <dbReference type="ARBA" id="ARBA00022723"/>
    </source>
</evidence>